<dbReference type="AlphaFoldDB" id="A0A841MRI3"/>
<sequence>MTAQFFILLSSLLLIAPSKTNTDFEAGYYFSKTGEKVEGLIKLKKSDYTSFKKKTTRIVFKPDENSSSEIISVEDIRSFVVDQDSFTVVKNIKVNHINGEFEKDFAKVIKTGDLNLYQHQSRVSDGFFIYNKEHFVLSKDGSDFLGIYNINKQREEISLLIADQPELMSRFLNKEFDSNIPEMVALYNKR</sequence>
<protein>
    <submittedName>
        <fullName evidence="1">Uncharacterized protein</fullName>
    </submittedName>
</protein>
<evidence type="ECO:0000313" key="1">
    <source>
        <dbReference type="EMBL" id="MBB6327274.1"/>
    </source>
</evidence>
<name>A0A841MRI3_9BACT</name>
<accession>A0A841MRI3</accession>
<reference evidence="1 2" key="1">
    <citation type="submission" date="2020-08" db="EMBL/GenBank/DDBJ databases">
        <title>Genomic Encyclopedia of Type Strains, Phase IV (KMG-IV): sequencing the most valuable type-strain genomes for metagenomic binning, comparative biology and taxonomic classification.</title>
        <authorList>
            <person name="Goeker M."/>
        </authorList>
    </citation>
    <scope>NUCLEOTIDE SEQUENCE [LARGE SCALE GENOMIC DNA]</scope>
    <source>
        <strain evidence="1 2">DSM 102044</strain>
    </source>
</reference>
<proteinExistence type="predicted"/>
<organism evidence="1 2">
    <name type="scientific">Algoriphagus iocasae</name>
    <dbReference type="NCBI Taxonomy" id="1836499"/>
    <lineage>
        <taxon>Bacteria</taxon>
        <taxon>Pseudomonadati</taxon>
        <taxon>Bacteroidota</taxon>
        <taxon>Cytophagia</taxon>
        <taxon>Cytophagales</taxon>
        <taxon>Cyclobacteriaceae</taxon>
        <taxon>Algoriphagus</taxon>
    </lineage>
</organism>
<comment type="caution">
    <text evidence="1">The sequence shown here is derived from an EMBL/GenBank/DDBJ whole genome shotgun (WGS) entry which is preliminary data.</text>
</comment>
<dbReference type="Proteomes" id="UP000588604">
    <property type="component" value="Unassembled WGS sequence"/>
</dbReference>
<dbReference type="RefSeq" id="WP_184496050.1">
    <property type="nucleotide sequence ID" value="NZ_JACIJO010000002.1"/>
</dbReference>
<evidence type="ECO:0000313" key="2">
    <source>
        <dbReference type="Proteomes" id="UP000588604"/>
    </source>
</evidence>
<keyword evidence="2" id="KW-1185">Reference proteome</keyword>
<dbReference type="EMBL" id="JACIJO010000002">
    <property type="protein sequence ID" value="MBB6327274.1"/>
    <property type="molecule type" value="Genomic_DNA"/>
</dbReference>
<gene>
    <name evidence="1" type="ORF">FHS59_002902</name>
</gene>